<dbReference type="Proteomes" id="UP000548326">
    <property type="component" value="Unassembled WGS sequence"/>
</dbReference>
<keyword evidence="4" id="KW-0067">ATP-binding</keyword>
<dbReference type="PANTHER" id="PTHR43289:SF6">
    <property type="entry name" value="SERINE_THREONINE-PROTEIN KINASE NEKL-3"/>
    <property type="match status" value="1"/>
</dbReference>
<feature type="compositionally biased region" description="Basic and acidic residues" evidence="5">
    <location>
        <begin position="457"/>
        <end position="473"/>
    </location>
</feature>
<evidence type="ECO:0000259" key="7">
    <source>
        <dbReference type="PROSITE" id="PS50011"/>
    </source>
</evidence>
<keyword evidence="1" id="KW-0808">Transferase</keyword>
<dbReference type="STRING" id="354630.SAMN05421821_103294"/>
<keyword evidence="3 9" id="KW-0418">Kinase</keyword>
<feature type="domain" description="Protein kinase" evidence="7">
    <location>
        <begin position="11"/>
        <end position="301"/>
    </location>
</feature>
<evidence type="ECO:0000313" key="9">
    <source>
        <dbReference type="EMBL" id="MBB6127348.1"/>
    </source>
</evidence>
<dbReference type="GO" id="GO:0004674">
    <property type="term" value="F:protein serine/threonine kinase activity"/>
    <property type="evidence" value="ECO:0007669"/>
    <property type="project" value="UniProtKB-KW"/>
</dbReference>
<dbReference type="SMART" id="SM00220">
    <property type="entry name" value="S_TKc"/>
    <property type="match status" value="1"/>
</dbReference>
<dbReference type="PROSITE" id="PS50011">
    <property type="entry name" value="PROTEIN_KINASE_DOM"/>
    <property type="match status" value="1"/>
</dbReference>
<dbReference type="InterPro" id="IPR000719">
    <property type="entry name" value="Prot_kinase_dom"/>
</dbReference>
<dbReference type="Pfam" id="PF00069">
    <property type="entry name" value="Pkinase"/>
    <property type="match status" value="1"/>
</dbReference>
<reference evidence="10 11" key="1">
    <citation type="submission" date="2020-08" db="EMBL/GenBank/DDBJ databases">
        <title>Genomic Encyclopedia of Type Strains, Phase IV (KMG-V): Genome sequencing to study the core and pangenomes of soil and plant-associated prokaryotes.</title>
        <authorList>
            <person name="Whitman W."/>
        </authorList>
    </citation>
    <scope>NUCLEOTIDE SEQUENCE [LARGE SCALE GENOMIC DNA]</scope>
    <source>
        <strain evidence="8 10">ANJLi2</strain>
        <strain evidence="9 11">MP601</strain>
    </source>
</reference>
<evidence type="ECO:0000256" key="3">
    <source>
        <dbReference type="ARBA" id="ARBA00022777"/>
    </source>
</evidence>
<keyword evidence="6" id="KW-1133">Transmembrane helix</keyword>
<evidence type="ECO:0000256" key="4">
    <source>
        <dbReference type="ARBA" id="ARBA00022840"/>
    </source>
</evidence>
<dbReference type="RefSeq" id="WP_084192126.1">
    <property type="nucleotide sequence ID" value="NZ_FTMG01000003.1"/>
</dbReference>
<protein>
    <submittedName>
        <fullName evidence="9">Serine/threonine protein kinase</fullName>
    </submittedName>
</protein>
<gene>
    <name evidence="9" type="ORF">HDF22_001454</name>
    <name evidence="8" type="ORF">HDF23_001800</name>
</gene>
<accession>A0A1N6V7P1</accession>
<dbReference type="InterPro" id="IPR011009">
    <property type="entry name" value="Kinase-like_dom_sf"/>
</dbReference>
<keyword evidence="6" id="KW-0812">Transmembrane</keyword>
<evidence type="ECO:0000313" key="8">
    <source>
        <dbReference type="EMBL" id="MBB6109057.1"/>
    </source>
</evidence>
<evidence type="ECO:0000313" key="10">
    <source>
        <dbReference type="Proteomes" id="UP000541583"/>
    </source>
</evidence>
<evidence type="ECO:0000256" key="1">
    <source>
        <dbReference type="ARBA" id="ARBA00022679"/>
    </source>
</evidence>
<evidence type="ECO:0000256" key="2">
    <source>
        <dbReference type="ARBA" id="ARBA00022741"/>
    </source>
</evidence>
<sequence>MSKVFTITEGLENMGALRTGGQGSVYKGRRYGPIITAVKLLPTPIHTESTDDKNFRNFQNEVEKLKKVNEEPNPNVVKILNSGITESGSFPFIEMEFIDGPDLEDLLKPPHEPIFTIKEIIKLADQLANALSHCHKVSVKHGDIKSNNVKFNIHTGNYVLLDFGLSAMSDDQRRTSIRHAGAIEFMAPEQNEGLMYFQTDVYSYGVILYELIAGQVPFPLRDNGETSRNAVMLAHMESPVPDVMELRKNNLPESWTEKKKEHEMLVPAWLLQIVAKCLKKDPDDRFADGIELQETLMHSSISAVSNNQGDDTWNSSVLLKENERLQGLLLYYQEAENNKAVQPVITEGAAKPVDDGKQVRMSKPIFILFMFMLCGFTVFSAVVLSKYGDKIYHGVYSRLFKSSKKPVDSTKNVILPQKKEPEKQQDTTTPANDESGIPPEVDSQADSILKGMKYKKSGKEEPQFYRDSAKTKDTSNLNF</sequence>
<dbReference type="Proteomes" id="UP000541583">
    <property type="component" value="Unassembled WGS sequence"/>
</dbReference>
<comment type="caution">
    <text evidence="9">The sequence shown here is derived from an EMBL/GenBank/DDBJ whole genome shotgun (WGS) entry which is preliminary data.</text>
</comment>
<dbReference type="GO" id="GO:0005524">
    <property type="term" value="F:ATP binding"/>
    <property type="evidence" value="ECO:0007669"/>
    <property type="project" value="UniProtKB-KW"/>
</dbReference>
<keyword evidence="10" id="KW-1185">Reference proteome</keyword>
<dbReference type="EMBL" id="JACHCA010000003">
    <property type="protein sequence ID" value="MBB6127348.1"/>
    <property type="molecule type" value="Genomic_DNA"/>
</dbReference>
<name>A0A1N6V7P1_9SPHI</name>
<evidence type="ECO:0000313" key="11">
    <source>
        <dbReference type="Proteomes" id="UP000548326"/>
    </source>
</evidence>
<feature type="transmembrane region" description="Helical" evidence="6">
    <location>
        <begin position="365"/>
        <end position="384"/>
    </location>
</feature>
<keyword evidence="9" id="KW-0723">Serine/threonine-protein kinase</keyword>
<evidence type="ECO:0000256" key="5">
    <source>
        <dbReference type="SAM" id="MobiDB-lite"/>
    </source>
</evidence>
<dbReference type="OrthoDB" id="9813021at2"/>
<evidence type="ECO:0000256" key="6">
    <source>
        <dbReference type="SAM" id="Phobius"/>
    </source>
</evidence>
<feature type="region of interest" description="Disordered" evidence="5">
    <location>
        <begin position="411"/>
        <end position="479"/>
    </location>
</feature>
<dbReference type="SUPFAM" id="SSF56112">
    <property type="entry name" value="Protein kinase-like (PK-like)"/>
    <property type="match status" value="1"/>
</dbReference>
<keyword evidence="6" id="KW-0472">Membrane</keyword>
<dbReference type="CDD" id="cd14014">
    <property type="entry name" value="STKc_PknB_like"/>
    <property type="match status" value="1"/>
</dbReference>
<dbReference type="EMBL" id="JACHCB010000003">
    <property type="protein sequence ID" value="MBB6109057.1"/>
    <property type="molecule type" value="Genomic_DNA"/>
</dbReference>
<keyword evidence="2" id="KW-0547">Nucleotide-binding</keyword>
<organism evidence="9 11">
    <name type="scientific">Mucilaginibacter lappiensis</name>
    <dbReference type="NCBI Taxonomy" id="354630"/>
    <lineage>
        <taxon>Bacteria</taxon>
        <taxon>Pseudomonadati</taxon>
        <taxon>Bacteroidota</taxon>
        <taxon>Sphingobacteriia</taxon>
        <taxon>Sphingobacteriales</taxon>
        <taxon>Sphingobacteriaceae</taxon>
        <taxon>Mucilaginibacter</taxon>
    </lineage>
</organism>
<dbReference type="Gene3D" id="3.30.200.20">
    <property type="entry name" value="Phosphorylase Kinase, domain 1"/>
    <property type="match status" value="1"/>
</dbReference>
<dbReference type="AlphaFoldDB" id="A0A1N6V7P1"/>
<proteinExistence type="predicted"/>
<dbReference type="PANTHER" id="PTHR43289">
    <property type="entry name" value="MITOGEN-ACTIVATED PROTEIN KINASE KINASE KINASE 20-RELATED"/>
    <property type="match status" value="1"/>
</dbReference>
<dbReference type="Gene3D" id="1.10.510.10">
    <property type="entry name" value="Transferase(Phosphotransferase) domain 1"/>
    <property type="match status" value="1"/>
</dbReference>